<dbReference type="PANTHER" id="PTHR21581">
    <property type="entry name" value="D-ALANYL-D-ALANINE CARBOXYPEPTIDASE"/>
    <property type="match status" value="1"/>
</dbReference>
<feature type="domain" description="Peptidase S11 D-alanyl-D-alanine carboxypeptidase A N-terminal" evidence="8">
    <location>
        <begin position="286"/>
        <end position="394"/>
    </location>
</feature>
<evidence type="ECO:0000256" key="4">
    <source>
        <dbReference type="ARBA" id="ARBA00022960"/>
    </source>
</evidence>
<dbReference type="GO" id="GO:0006508">
    <property type="term" value="P:proteolysis"/>
    <property type="evidence" value="ECO:0007669"/>
    <property type="project" value="InterPro"/>
</dbReference>
<accession>I7MAA9</accession>
<keyword evidence="10" id="KW-1185">Reference proteome</keyword>
<dbReference type="GO" id="GO:0009002">
    <property type="term" value="F:serine-type D-Ala-D-Ala carboxypeptidase activity"/>
    <property type="evidence" value="ECO:0007669"/>
    <property type="project" value="InterPro"/>
</dbReference>
<evidence type="ECO:0000256" key="7">
    <source>
        <dbReference type="SAM" id="MobiDB-lite"/>
    </source>
</evidence>
<organism evidence="9 10">
    <name type="scientific">Tetrahymena thermophila (strain SB210)</name>
    <dbReference type="NCBI Taxonomy" id="312017"/>
    <lineage>
        <taxon>Eukaryota</taxon>
        <taxon>Sar</taxon>
        <taxon>Alveolata</taxon>
        <taxon>Ciliophora</taxon>
        <taxon>Intramacronucleata</taxon>
        <taxon>Oligohymenophorea</taxon>
        <taxon>Hymenostomatida</taxon>
        <taxon>Tetrahymenina</taxon>
        <taxon>Tetrahymenidae</taxon>
        <taxon>Tetrahymena</taxon>
    </lineage>
</organism>
<feature type="compositionally biased region" description="Basic and acidic residues" evidence="7">
    <location>
        <begin position="136"/>
        <end position="152"/>
    </location>
</feature>
<feature type="compositionally biased region" description="Acidic residues" evidence="7">
    <location>
        <begin position="39"/>
        <end position="58"/>
    </location>
</feature>
<dbReference type="Proteomes" id="UP000009168">
    <property type="component" value="Unassembled WGS sequence"/>
</dbReference>
<dbReference type="PANTHER" id="PTHR21581:SF6">
    <property type="entry name" value="TRAFFICKING PROTEIN PARTICLE COMPLEX SUBUNIT 12"/>
    <property type="match status" value="1"/>
</dbReference>
<dbReference type="InterPro" id="IPR018044">
    <property type="entry name" value="Peptidase_S11"/>
</dbReference>
<name>I7MAA9_TETTS</name>
<comment type="similarity">
    <text evidence="1">Belongs to the peptidase S11 family.</text>
</comment>
<dbReference type="eggNOG" id="ENOG502S2BH">
    <property type="taxonomic scope" value="Eukaryota"/>
</dbReference>
<evidence type="ECO:0000313" key="10">
    <source>
        <dbReference type="Proteomes" id="UP000009168"/>
    </source>
</evidence>
<dbReference type="InParanoid" id="I7MAA9"/>
<evidence type="ECO:0000256" key="3">
    <source>
        <dbReference type="ARBA" id="ARBA00022801"/>
    </source>
</evidence>
<evidence type="ECO:0000256" key="6">
    <source>
        <dbReference type="ARBA" id="ARBA00023316"/>
    </source>
</evidence>
<keyword evidence="9" id="KW-0121">Carboxypeptidase</keyword>
<evidence type="ECO:0000256" key="1">
    <source>
        <dbReference type="ARBA" id="ARBA00007164"/>
    </source>
</evidence>
<protein>
    <submittedName>
        <fullName evidence="9">D-alanyl-D-alanine carboxypeptidase family protein</fullName>
    </submittedName>
</protein>
<keyword evidence="6" id="KW-0961">Cell wall biogenesis/degradation</keyword>
<feature type="region of interest" description="Disordered" evidence="7">
    <location>
        <begin position="131"/>
        <end position="161"/>
    </location>
</feature>
<evidence type="ECO:0000256" key="2">
    <source>
        <dbReference type="ARBA" id="ARBA00022729"/>
    </source>
</evidence>
<dbReference type="RefSeq" id="XP_001024481.3">
    <property type="nucleotide sequence ID" value="XM_001024481.3"/>
</dbReference>
<dbReference type="Gene3D" id="3.40.710.10">
    <property type="entry name" value="DD-peptidase/beta-lactamase superfamily"/>
    <property type="match status" value="1"/>
</dbReference>
<gene>
    <name evidence="9" type="ORF">TTHERM_00298470</name>
</gene>
<reference evidence="10" key="1">
    <citation type="journal article" date="2006" name="PLoS Biol.">
        <title>Macronuclear genome sequence of the ciliate Tetrahymena thermophila, a model eukaryote.</title>
        <authorList>
            <person name="Eisen J.A."/>
            <person name="Coyne R.S."/>
            <person name="Wu M."/>
            <person name="Wu D."/>
            <person name="Thiagarajan M."/>
            <person name="Wortman J.R."/>
            <person name="Badger J.H."/>
            <person name="Ren Q."/>
            <person name="Amedeo P."/>
            <person name="Jones K.M."/>
            <person name="Tallon L.J."/>
            <person name="Delcher A.L."/>
            <person name="Salzberg S.L."/>
            <person name="Silva J.C."/>
            <person name="Haas B.J."/>
            <person name="Majoros W.H."/>
            <person name="Farzad M."/>
            <person name="Carlton J.M."/>
            <person name="Smith R.K. Jr."/>
            <person name="Garg J."/>
            <person name="Pearlman R.E."/>
            <person name="Karrer K.M."/>
            <person name="Sun L."/>
            <person name="Manning G."/>
            <person name="Elde N.C."/>
            <person name="Turkewitz A.P."/>
            <person name="Asai D.J."/>
            <person name="Wilkes D.E."/>
            <person name="Wang Y."/>
            <person name="Cai H."/>
            <person name="Collins K."/>
            <person name="Stewart B.A."/>
            <person name="Lee S.R."/>
            <person name="Wilamowska K."/>
            <person name="Weinberg Z."/>
            <person name="Ruzzo W.L."/>
            <person name="Wloga D."/>
            <person name="Gaertig J."/>
            <person name="Frankel J."/>
            <person name="Tsao C.-C."/>
            <person name="Gorovsky M.A."/>
            <person name="Keeling P.J."/>
            <person name="Waller R.F."/>
            <person name="Patron N.J."/>
            <person name="Cherry J.M."/>
            <person name="Stover N.A."/>
            <person name="Krieger C.J."/>
            <person name="del Toro C."/>
            <person name="Ryder H.F."/>
            <person name="Williamson S.C."/>
            <person name="Barbeau R.A."/>
            <person name="Hamilton E.P."/>
            <person name="Orias E."/>
        </authorList>
    </citation>
    <scope>NUCLEOTIDE SEQUENCE [LARGE SCALE GENOMIC DNA]</scope>
    <source>
        <strain evidence="10">SB210</strain>
    </source>
</reference>
<evidence type="ECO:0000256" key="5">
    <source>
        <dbReference type="ARBA" id="ARBA00022984"/>
    </source>
</evidence>
<evidence type="ECO:0000259" key="8">
    <source>
        <dbReference type="Pfam" id="PF00768"/>
    </source>
</evidence>
<dbReference type="EMBL" id="GG662449">
    <property type="protein sequence ID" value="EAS04236.3"/>
    <property type="molecule type" value="Genomic_DNA"/>
</dbReference>
<dbReference type="GO" id="GO:0008360">
    <property type="term" value="P:regulation of cell shape"/>
    <property type="evidence" value="ECO:0007669"/>
    <property type="project" value="UniProtKB-KW"/>
</dbReference>
<dbReference type="AlphaFoldDB" id="I7MAA9"/>
<sequence>MDCSKSIEEDIISSSSRDSSIDYEEQNNVEASFDYNNVYEEDYSDDDQDYEEEEEEEVLQSPFQEKNVEQKINKNFQNTQRSELTQNIKTVLQEATNNESKLADEKKNLINSINKLKKQNDYTTLDVLQQQNQKKGVKDNLNREQQDQDRLQTNENECSSQNQNIKSLAQLNNSIIMSIPKSSSTQLDLQSTKVSNSDLLQKCSQNSIKNIVSTNSSKKKNIITFELNKNESKLTLDLLKKKQVKSQIGEYLNIKQGESFRVLQSPRDGKNLPNIDKIKAKFNKLKQKPPKITSRSWIILNGKNKKLVAGQNENQVREIASLTKMMTCYIVVHYIRKLNLIPEKTYFKVSAHAANQPGTTAGLTEGDVVSIMDLLYGMMLPSGNDAAFVLAENFGVYLYMQTDKFKEKYGNAQTNKKLKVKNPITYFIKEMNDFAEKLNMQDTYFTNPHGLMHKKNKSTSYDVGLLSYYLIHDPLIKQIMAQQTYNANIMTETLQLKNPPTIWKNTNKMLKKTGFLGLKTGITPSAGPCLASWYNHENINLIIILLGAKSLEERWVETVQLLEWAKKQMQQKKKEKNVNS</sequence>
<feature type="domain" description="Peptidase S11 D-alanyl-D-alanine carboxypeptidase A N-terminal" evidence="8">
    <location>
        <begin position="426"/>
        <end position="549"/>
    </location>
</feature>
<keyword evidence="3" id="KW-0378">Hydrolase</keyword>
<keyword evidence="9" id="KW-0645">Protease</keyword>
<proteinExistence type="inferred from homology"/>
<dbReference type="PRINTS" id="PR00725">
    <property type="entry name" value="DADACBPTASE1"/>
</dbReference>
<dbReference type="KEGG" id="tet:TTHERM_00298470"/>
<dbReference type="SUPFAM" id="SSF56601">
    <property type="entry name" value="beta-lactamase/transpeptidase-like"/>
    <property type="match status" value="1"/>
</dbReference>
<dbReference type="OrthoDB" id="10254188at2759"/>
<feature type="region of interest" description="Disordered" evidence="7">
    <location>
        <begin position="1"/>
        <end position="62"/>
    </location>
</feature>
<keyword evidence="4" id="KW-0133">Cell shape</keyword>
<dbReference type="InterPro" id="IPR012338">
    <property type="entry name" value="Beta-lactam/transpept-like"/>
</dbReference>
<keyword evidence="5" id="KW-0573">Peptidoglycan synthesis</keyword>
<keyword evidence="2" id="KW-0732">Signal</keyword>
<dbReference type="GO" id="GO:0071555">
    <property type="term" value="P:cell wall organization"/>
    <property type="evidence" value="ECO:0007669"/>
    <property type="project" value="UniProtKB-KW"/>
</dbReference>
<evidence type="ECO:0000313" key="9">
    <source>
        <dbReference type="EMBL" id="EAS04236.3"/>
    </source>
</evidence>
<dbReference type="Pfam" id="PF00768">
    <property type="entry name" value="Peptidase_S11"/>
    <property type="match status" value="2"/>
</dbReference>
<dbReference type="GeneID" id="7839830"/>
<dbReference type="InterPro" id="IPR001967">
    <property type="entry name" value="Peptidase_S11_N"/>
</dbReference>